<feature type="repeat" description="TPR" evidence="3">
    <location>
        <begin position="540"/>
        <end position="573"/>
    </location>
</feature>
<evidence type="ECO:0000256" key="1">
    <source>
        <dbReference type="ARBA" id="ARBA00022737"/>
    </source>
</evidence>
<accession>D9SC53</accession>
<dbReference type="InterPro" id="IPR019734">
    <property type="entry name" value="TPR_rpt"/>
</dbReference>
<feature type="signal peptide" evidence="4">
    <location>
        <begin position="1"/>
        <end position="25"/>
    </location>
</feature>
<organism evidence="5 6">
    <name type="scientific">Gallionella capsiferriformans (strain ES-2)</name>
    <name type="common">Gallionella ferruginea capsiferriformans (strain ES-2)</name>
    <dbReference type="NCBI Taxonomy" id="395494"/>
    <lineage>
        <taxon>Bacteria</taxon>
        <taxon>Pseudomonadati</taxon>
        <taxon>Pseudomonadota</taxon>
        <taxon>Betaproteobacteria</taxon>
        <taxon>Nitrosomonadales</taxon>
        <taxon>Gallionellaceae</taxon>
        <taxon>Gallionella</taxon>
    </lineage>
</organism>
<dbReference type="InterPro" id="IPR011990">
    <property type="entry name" value="TPR-like_helical_dom_sf"/>
</dbReference>
<evidence type="ECO:0000313" key="6">
    <source>
        <dbReference type="Proteomes" id="UP000001235"/>
    </source>
</evidence>
<dbReference type="SMART" id="SM00028">
    <property type="entry name" value="TPR"/>
    <property type="match status" value="4"/>
</dbReference>
<dbReference type="SUPFAM" id="SSF48452">
    <property type="entry name" value="TPR-like"/>
    <property type="match status" value="2"/>
</dbReference>
<dbReference type="PROSITE" id="PS50005">
    <property type="entry name" value="TPR"/>
    <property type="match status" value="2"/>
</dbReference>
<dbReference type="PANTHER" id="PTHR45586">
    <property type="entry name" value="TPR REPEAT-CONTAINING PROTEIN PA4667"/>
    <property type="match status" value="1"/>
</dbReference>
<dbReference type="Gene3D" id="1.25.40.10">
    <property type="entry name" value="Tetratricopeptide repeat domain"/>
    <property type="match status" value="2"/>
</dbReference>
<dbReference type="HOGENOM" id="CLU_007251_4_0_4"/>
<dbReference type="Pfam" id="PF13432">
    <property type="entry name" value="TPR_16"/>
    <property type="match status" value="4"/>
</dbReference>
<dbReference type="EMBL" id="CP002159">
    <property type="protein sequence ID" value="ADL54518.1"/>
    <property type="molecule type" value="Genomic_DNA"/>
</dbReference>
<dbReference type="OrthoDB" id="9766710at2"/>
<dbReference type="PROSITE" id="PS51257">
    <property type="entry name" value="PROKAR_LIPOPROTEIN"/>
    <property type="match status" value="1"/>
</dbReference>
<feature type="repeat" description="TPR" evidence="3">
    <location>
        <begin position="438"/>
        <end position="471"/>
    </location>
</feature>
<gene>
    <name evidence="5" type="ordered locus">Galf_0474</name>
</gene>
<feature type="chain" id="PRO_5003127969" evidence="4">
    <location>
        <begin position="26"/>
        <end position="585"/>
    </location>
</feature>
<proteinExistence type="predicted"/>
<dbReference type="InterPro" id="IPR051012">
    <property type="entry name" value="CellSynth/LPSAsmb/PSIAsmb"/>
</dbReference>
<evidence type="ECO:0000256" key="3">
    <source>
        <dbReference type="PROSITE-ProRule" id="PRU00339"/>
    </source>
</evidence>
<evidence type="ECO:0000313" key="5">
    <source>
        <dbReference type="EMBL" id="ADL54518.1"/>
    </source>
</evidence>
<keyword evidence="2 3" id="KW-0802">TPR repeat</keyword>
<keyword evidence="6" id="KW-1185">Reference proteome</keyword>
<evidence type="ECO:0000256" key="2">
    <source>
        <dbReference type="ARBA" id="ARBA00022803"/>
    </source>
</evidence>
<reference evidence="5 6" key="1">
    <citation type="submission" date="2010-08" db="EMBL/GenBank/DDBJ databases">
        <title>Complete sequence of Gallionella capsiferriformans ES-2.</title>
        <authorList>
            <consortium name="US DOE Joint Genome Institute"/>
            <person name="Lucas S."/>
            <person name="Copeland A."/>
            <person name="Lapidus A."/>
            <person name="Cheng J.-F."/>
            <person name="Bruce D."/>
            <person name="Goodwin L."/>
            <person name="Pitluck S."/>
            <person name="Chertkov O."/>
            <person name="Davenport K.W."/>
            <person name="Detter J.C."/>
            <person name="Han C."/>
            <person name="Tapia R."/>
            <person name="Land M."/>
            <person name="Hauser L."/>
            <person name="Chang Y.-J."/>
            <person name="Jeffries C."/>
            <person name="Kyrpides N."/>
            <person name="Ivanova N."/>
            <person name="Mikhailova N."/>
            <person name="Shelobolina E.S."/>
            <person name="Picardal F."/>
            <person name="Roden E."/>
            <person name="Emerson D."/>
            <person name="Woyke T."/>
        </authorList>
    </citation>
    <scope>NUCLEOTIDE SEQUENCE [LARGE SCALE GENOMIC DNA]</scope>
    <source>
        <strain evidence="5 6">ES-2</strain>
    </source>
</reference>
<dbReference type="PANTHER" id="PTHR45586:SF1">
    <property type="entry name" value="LIPOPOLYSACCHARIDE ASSEMBLY PROTEIN B"/>
    <property type="match status" value="1"/>
</dbReference>
<dbReference type="KEGG" id="gca:Galf_0474"/>
<dbReference type="Proteomes" id="UP000001235">
    <property type="component" value="Chromosome"/>
</dbReference>
<name>D9SC53_GALCS</name>
<dbReference type="STRING" id="395494.Galf_0474"/>
<protein>
    <submittedName>
        <fullName evidence="5">TPR repeat-containing protein</fullName>
    </submittedName>
</protein>
<dbReference type="AlphaFoldDB" id="D9SC53"/>
<sequence>MCTRIKNCLAMSPFKHLILASLVLAGCAQTPVAPVAASAPDAAAPEAVAAIEPVLPNVELSSELLYEFLLAEFASQRGHQALAVEGSQELARLTRDPRLAKRAAQLALESGDMNRAVEAFRFWQETEPSALMATRILSSLLLRGGRLDEARIEFVKVLKSEEPAVGAVFMQLYTMAASYPDKAAVLQLMRELAAPYPQVAEAHWLVAQLATAALEEKLALSEVRRARELKPEWDAPVSLEAQLLNKSEPQKSLALLQRHLSVHPAAGGIRLQYARALLTQKQYQAAREEFQLLATASPDNVDLAFAIALISLQLNDLSGAELQFKAALLKGGKTQDVIEYFLGQLSEAREDEAEALTHYRGVTQGEYQLTAQLRMVYLLNKQGRLDDARAQLQQAQAVTPAQRVQVLVIEAQLLSEAKRSTEAYRVLEQGMVKLPDQPDLLYEAAMLADKLGKFDVSEKYLRRLIKLKPDHAHAYNALGYSLLERNVRIKEALALVERALQLTPDDFAIMDSVGWGYYRSGKLDESVAMLQRAFAGNPDPEIAAHLGEVLWIRGDRAEAAKVWQDSLKAHPDNAPLQAVMKRYMP</sequence>
<keyword evidence="1" id="KW-0677">Repeat</keyword>
<keyword evidence="4" id="KW-0732">Signal</keyword>
<dbReference type="eggNOG" id="COG0457">
    <property type="taxonomic scope" value="Bacteria"/>
</dbReference>
<evidence type="ECO:0000256" key="4">
    <source>
        <dbReference type="SAM" id="SignalP"/>
    </source>
</evidence>